<dbReference type="OrthoDB" id="4717091at2"/>
<dbReference type="Pfam" id="PF00934">
    <property type="entry name" value="PE"/>
    <property type="match status" value="1"/>
</dbReference>
<organism evidence="2 3">
    <name type="scientific">Mycobacterium gordonae</name>
    <dbReference type="NCBI Taxonomy" id="1778"/>
    <lineage>
        <taxon>Bacteria</taxon>
        <taxon>Bacillati</taxon>
        <taxon>Actinomycetota</taxon>
        <taxon>Actinomycetes</taxon>
        <taxon>Mycobacteriales</taxon>
        <taxon>Mycobacteriaceae</taxon>
        <taxon>Mycobacterium</taxon>
    </lineage>
</organism>
<dbReference type="Gene3D" id="1.10.287.850">
    <property type="entry name" value="HP0062-like domain"/>
    <property type="match status" value="1"/>
</dbReference>
<accession>A0A0Q2MMK8</accession>
<evidence type="ECO:0000259" key="1">
    <source>
        <dbReference type="Pfam" id="PF00934"/>
    </source>
</evidence>
<dbReference type="SUPFAM" id="SSF140459">
    <property type="entry name" value="PE/PPE dimer-like"/>
    <property type="match status" value="1"/>
</dbReference>
<comment type="caution">
    <text evidence="2">The sequence shown here is derived from an EMBL/GenBank/DDBJ whole genome shotgun (WGS) entry which is preliminary data.</text>
</comment>
<dbReference type="Proteomes" id="UP000051677">
    <property type="component" value="Unassembled WGS sequence"/>
</dbReference>
<proteinExistence type="predicted"/>
<protein>
    <recommendedName>
        <fullName evidence="1">PE domain-containing protein</fullName>
    </recommendedName>
</protein>
<sequence>MVSVFVAPEWVENAAQELSGLRSAIAQASESIAGSTTAIAPAAADEVSSAIAAMFGDLGREFQALSAQTQAFHAEFVRTLNSSVGAYLGAEIANAERVFAGIVPSSAVAPAASILDSLPGLGNLGGLLGGFGGILNGVGVFPSLQSLLPGIVGAAPGPTPPSLAAITGPYERLASNTITNLQSLGNGLAANPFPFLRQIITNQSNYGHIISAAFTSAGEHLNSGAAATQILADLAPIASIPGRIGQNAVNVLATLTDFSYSFGVNYADPLEIGSAFFGLPIALGIDAIGSPITTANAIASVGAAFSHAVQSGDGFGAAVAVLTAPAVVTDGFLNGQYTWGVTLPAVPLPVLGGLPALTVPLHASIPFGGILTPLSTVTVNVDPLPGSPVVSVPMGGTPTGGILPGLLLYAPQQLAQAIGAPPLPSPLLPLPQITVPGLPSLGSLLPGLSLPSLPGLTGSPLPPLLGGLL</sequence>
<dbReference type="STRING" id="1778.A9W97_30310"/>
<dbReference type="InterPro" id="IPR000084">
    <property type="entry name" value="PE-PGRS_N"/>
</dbReference>
<reference evidence="2 3" key="1">
    <citation type="submission" date="2015-10" db="EMBL/GenBank/DDBJ databases">
        <title>Mycobacterium gordonae draft genome assembly.</title>
        <authorList>
            <person name="Ustinova V."/>
            <person name="Smirnova T."/>
            <person name="Blagodatskikh K."/>
            <person name="Varlamov D."/>
            <person name="Larionova E."/>
            <person name="Chernousova L."/>
        </authorList>
    </citation>
    <scope>NUCLEOTIDE SEQUENCE [LARGE SCALE GENOMIC DNA]</scope>
    <source>
        <strain evidence="2 3">CTRI 14-8773</strain>
    </source>
</reference>
<dbReference type="EMBL" id="LKTM01000002">
    <property type="protein sequence ID" value="KQH80935.1"/>
    <property type="molecule type" value="Genomic_DNA"/>
</dbReference>
<evidence type="ECO:0000313" key="2">
    <source>
        <dbReference type="EMBL" id="KQH80935.1"/>
    </source>
</evidence>
<feature type="domain" description="PE" evidence="1">
    <location>
        <begin position="4"/>
        <end position="94"/>
    </location>
</feature>
<dbReference type="InterPro" id="IPR038332">
    <property type="entry name" value="PPE_sf"/>
</dbReference>
<name>A0A0Q2MMK8_MYCGO</name>
<gene>
    <name evidence="2" type="ORF">AO501_29445</name>
</gene>
<dbReference type="AlphaFoldDB" id="A0A0Q2MMK8"/>
<evidence type="ECO:0000313" key="3">
    <source>
        <dbReference type="Proteomes" id="UP000051677"/>
    </source>
</evidence>
<dbReference type="RefSeq" id="WP_055576196.1">
    <property type="nucleotide sequence ID" value="NZ_LKTM01000002.1"/>
</dbReference>